<sequence>MRKEYRNILLIQVVYVLIALFVALTLWLILPEDNQAKINVHQWEFGGAFAGFVFVWLILRKAGLLEEMIQTAKQTVKAGIKLKPTSEDEYNELFDGFTNCDFYAFNPPFRLEESGDRLYEKAIATHVRRYREGGVKSRYLFFDDASYERAMRFFQEVRKRSGLVRLFEENVNVRFYKNCPQLPGYTFFTGYKKGIPFCIFYPTVAMHEGLPEAIICVEGAKDFLSILEEHFQEKWNQAKQNSG</sequence>
<keyword evidence="1" id="KW-0472">Membrane</keyword>
<dbReference type="KEGG" id="daw:HS1_001042"/>
<dbReference type="RefSeq" id="WP_066061946.1">
    <property type="nucleotide sequence ID" value="NZ_CP013015.1"/>
</dbReference>
<feature type="transmembrane region" description="Helical" evidence="1">
    <location>
        <begin position="7"/>
        <end position="30"/>
    </location>
</feature>
<keyword evidence="1" id="KW-0812">Transmembrane</keyword>
<accession>A0A7U4TI23</accession>
<feature type="transmembrane region" description="Helical" evidence="1">
    <location>
        <begin position="42"/>
        <end position="59"/>
    </location>
</feature>
<gene>
    <name evidence="2" type="ORF">HS1_001042</name>
</gene>
<protein>
    <submittedName>
        <fullName evidence="2">Membrane protein</fullName>
    </submittedName>
</protein>
<proteinExistence type="predicted"/>
<keyword evidence="1" id="KW-1133">Transmembrane helix</keyword>
<dbReference type="AlphaFoldDB" id="A0A7U4TI23"/>
<keyword evidence="3" id="KW-1185">Reference proteome</keyword>
<name>A0A7U4TI23_DESA2</name>
<evidence type="ECO:0000313" key="2">
    <source>
        <dbReference type="EMBL" id="AMM40846.1"/>
    </source>
</evidence>
<dbReference type="Proteomes" id="UP000070560">
    <property type="component" value="Chromosome"/>
</dbReference>
<organism evidence="2 3">
    <name type="scientific">Desulfofervidus auxilii</name>
    <dbReference type="NCBI Taxonomy" id="1621989"/>
    <lineage>
        <taxon>Bacteria</taxon>
        <taxon>Pseudomonadati</taxon>
        <taxon>Thermodesulfobacteriota</taxon>
        <taxon>Candidatus Desulfofervidia</taxon>
        <taxon>Candidatus Desulfofervidales</taxon>
        <taxon>Candidatus Desulfofervidaceae</taxon>
        <taxon>Candidatus Desulfofervidus</taxon>
    </lineage>
</organism>
<evidence type="ECO:0000256" key="1">
    <source>
        <dbReference type="SAM" id="Phobius"/>
    </source>
</evidence>
<reference evidence="2 3" key="1">
    <citation type="submission" date="2015-10" db="EMBL/GenBank/DDBJ databases">
        <title>Candidatus Desulfofervidus auxilii, a hydrogenotrophic sulfate-reducing bacterium involved in the thermophilic anaerobic oxidation of methane.</title>
        <authorList>
            <person name="Krukenberg V."/>
            <person name="Richter M."/>
            <person name="Wegener G."/>
        </authorList>
    </citation>
    <scope>NUCLEOTIDE SEQUENCE [LARGE SCALE GENOMIC DNA]</scope>
    <source>
        <strain evidence="2 3">HS1</strain>
    </source>
</reference>
<dbReference type="EMBL" id="CP013015">
    <property type="protein sequence ID" value="AMM40846.1"/>
    <property type="molecule type" value="Genomic_DNA"/>
</dbReference>
<evidence type="ECO:0000313" key="3">
    <source>
        <dbReference type="Proteomes" id="UP000070560"/>
    </source>
</evidence>